<dbReference type="Proteomes" id="UP000694701">
    <property type="component" value="Unplaced"/>
</dbReference>
<evidence type="ECO:0000256" key="18">
    <source>
        <dbReference type="SAM" id="MobiDB-lite"/>
    </source>
</evidence>
<dbReference type="Gene3D" id="2.60.40.1660">
    <property type="entry name" value="Na, k-atpase alpha subunit"/>
    <property type="match status" value="1"/>
</dbReference>
<comment type="subcellular location">
    <subcellularLocation>
        <location evidence="1">Cell membrane</location>
        <topology evidence="1">Single-pass type II membrane protein</topology>
    </subcellularLocation>
    <subcellularLocation>
        <location evidence="17">Membrane</location>
    </subcellularLocation>
</comment>
<evidence type="ECO:0000256" key="8">
    <source>
        <dbReference type="ARBA" id="ARBA00022958"/>
    </source>
</evidence>
<accession>A0A8C2H2N6</accession>
<keyword evidence="13" id="KW-0472">Membrane</keyword>
<keyword evidence="12 17" id="KW-0406">Ion transport</keyword>
<dbReference type="PANTHER" id="PTHR11523">
    <property type="entry name" value="SODIUM/POTASSIUM-DEPENDENT ATPASE BETA SUBUNIT"/>
    <property type="match status" value="1"/>
</dbReference>
<keyword evidence="16" id="KW-0739">Sodium transport</keyword>
<protein>
    <recommendedName>
        <fullName evidence="17">Sodium/potassium-transporting ATPase subunit beta</fullName>
    </recommendedName>
</protein>
<evidence type="ECO:0000256" key="5">
    <source>
        <dbReference type="ARBA" id="ARBA00022538"/>
    </source>
</evidence>
<dbReference type="InterPro" id="IPR038702">
    <property type="entry name" value="Na/K_ATPase_sub_beta_sf"/>
</dbReference>
<dbReference type="InterPro" id="IPR000402">
    <property type="entry name" value="Na/K_ATPase_sub_beta"/>
</dbReference>
<evidence type="ECO:0000313" key="20">
    <source>
        <dbReference type="Proteomes" id="UP000694701"/>
    </source>
</evidence>
<dbReference type="AlphaFoldDB" id="A0A8C2H2N6"/>
<dbReference type="Pfam" id="PF00287">
    <property type="entry name" value="Na_K-ATPase"/>
    <property type="match status" value="1"/>
</dbReference>
<feature type="region of interest" description="Disordered" evidence="18">
    <location>
        <begin position="124"/>
        <end position="143"/>
    </location>
</feature>
<evidence type="ECO:0000256" key="2">
    <source>
        <dbReference type="ARBA" id="ARBA00005876"/>
    </source>
</evidence>
<reference evidence="19" key="1">
    <citation type="submission" date="2025-08" db="UniProtKB">
        <authorList>
            <consortium name="Ensembl"/>
        </authorList>
    </citation>
    <scope>IDENTIFICATION</scope>
</reference>
<keyword evidence="6" id="KW-0740">Sodium/potassium transport</keyword>
<evidence type="ECO:0000256" key="16">
    <source>
        <dbReference type="ARBA" id="ARBA00023201"/>
    </source>
</evidence>
<keyword evidence="3 17" id="KW-0813">Transport</keyword>
<keyword evidence="8" id="KW-0630">Potassium</keyword>
<dbReference type="PANTHER" id="PTHR11523:SF10">
    <property type="entry name" value="SODIUM_POTASSIUM-TRANSPORTING ATPASE SUBUNIT BETA-1"/>
    <property type="match status" value="1"/>
</dbReference>
<sequence>MVCSDLLQRRPDVEKTYCLRSSPAFLSGAKSFHCVTEAREVVERRRGKAGRLSQALTGVLKVCWATFNLLYTFSALLTGLSHSPRPDKAEISFSMSDNTTYSAYVDHMKAFLKAYDKQRQSDETKFEDCGGTTNTPQTYKDRGELEGSQGVRKACRFDREWLKDCSGLKDDTFGFKEGKPCLIIKLNRIVNFRPRVSFVIQDHPININLLTAIREEDAKNVGPVNFFGLGPGFPLQYYPYYGKLLHPNYLQPLVAVKFNVSVDTEMRIECKVFGQNIAYNEKDRYQGRFDVKITVRS</sequence>
<evidence type="ECO:0000256" key="14">
    <source>
        <dbReference type="ARBA" id="ARBA00023157"/>
    </source>
</evidence>
<evidence type="ECO:0000256" key="15">
    <source>
        <dbReference type="ARBA" id="ARBA00023180"/>
    </source>
</evidence>
<name>A0A8C2H2N6_CYPCA</name>
<dbReference type="NCBIfam" id="TIGR01107">
    <property type="entry name" value="Na_K_ATPase_bet"/>
    <property type="match status" value="1"/>
</dbReference>
<keyword evidence="9" id="KW-0735">Signal-anchor</keyword>
<dbReference type="GO" id="GO:0001671">
    <property type="term" value="F:ATPase activator activity"/>
    <property type="evidence" value="ECO:0007669"/>
    <property type="project" value="TreeGrafter"/>
</dbReference>
<keyword evidence="7" id="KW-0812">Transmembrane</keyword>
<keyword evidence="10" id="KW-1133">Transmembrane helix</keyword>
<evidence type="ECO:0000256" key="9">
    <source>
        <dbReference type="ARBA" id="ARBA00022968"/>
    </source>
</evidence>
<keyword evidence="14" id="KW-1015">Disulfide bond</keyword>
<keyword evidence="4" id="KW-1003">Cell membrane</keyword>
<dbReference type="GO" id="GO:0030007">
    <property type="term" value="P:intracellular potassium ion homeostasis"/>
    <property type="evidence" value="ECO:0007669"/>
    <property type="project" value="TreeGrafter"/>
</dbReference>
<keyword evidence="11" id="KW-0915">Sodium</keyword>
<dbReference type="PROSITE" id="PS00391">
    <property type="entry name" value="ATPASE_NA_K_BETA_2"/>
    <property type="match status" value="1"/>
</dbReference>
<evidence type="ECO:0000256" key="6">
    <source>
        <dbReference type="ARBA" id="ARBA00022607"/>
    </source>
</evidence>
<evidence type="ECO:0000256" key="12">
    <source>
        <dbReference type="ARBA" id="ARBA00023065"/>
    </source>
</evidence>
<keyword evidence="15" id="KW-0325">Glycoprotein</keyword>
<evidence type="ECO:0000256" key="10">
    <source>
        <dbReference type="ARBA" id="ARBA00022989"/>
    </source>
</evidence>
<evidence type="ECO:0000256" key="3">
    <source>
        <dbReference type="ARBA" id="ARBA00022448"/>
    </source>
</evidence>
<evidence type="ECO:0000256" key="1">
    <source>
        <dbReference type="ARBA" id="ARBA00004401"/>
    </source>
</evidence>
<evidence type="ECO:0000256" key="4">
    <source>
        <dbReference type="ARBA" id="ARBA00022475"/>
    </source>
</evidence>
<comment type="similarity">
    <text evidence="2 17">Belongs to the X(+)/potassium ATPases subunit beta family.</text>
</comment>
<evidence type="ECO:0000256" key="17">
    <source>
        <dbReference type="RuleBase" id="RU362099"/>
    </source>
</evidence>
<keyword evidence="5" id="KW-0633">Potassium transport</keyword>
<proteinExistence type="inferred from homology"/>
<evidence type="ECO:0000256" key="7">
    <source>
        <dbReference type="ARBA" id="ARBA00022692"/>
    </source>
</evidence>
<dbReference type="GO" id="GO:0006883">
    <property type="term" value="P:intracellular sodium ion homeostasis"/>
    <property type="evidence" value="ECO:0007669"/>
    <property type="project" value="TreeGrafter"/>
</dbReference>
<comment type="function">
    <text evidence="17">This is the non-catalytic component of the active enzyme, which catalyzes the hydrolysis of ATP coupled with the exchange of Na(+) and K(+) ions across the plasma membrane.</text>
</comment>
<dbReference type="GO" id="GO:1990573">
    <property type="term" value="P:potassium ion import across plasma membrane"/>
    <property type="evidence" value="ECO:0007669"/>
    <property type="project" value="TreeGrafter"/>
</dbReference>
<organism evidence="19 20">
    <name type="scientific">Cyprinus carpio</name>
    <name type="common">Common carp</name>
    <dbReference type="NCBI Taxonomy" id="7962"/>
    <lineage>
        <taxon>Eukaryota</taxon>
        <taxon>Metazoa</taxon>
        <taxon>Chordata</taxon>
        <taxon>Craniata</taxon>
        <taxon>Vertebrata</taxon>
        <taxon>Euteleostomi</taxon>
        <taxon>Actinopterygii</taxon>
        <taxon>Neopterygii</taxon>
        <taxon>Teleostei</taxon>
        <taxon>Ostariophysi</taxon>
        <taxon>Cypriniformes</taxon>
        <taxon>Cyprinidae</taxon>
        <taxon>Cyprininae</taxon>
        <taxon>Cyprinus</taxon>
    </lineage>
</organism>
<evidence type="ECO:0000256" key="13">
    <source>
        <dbReference type="ARBA" id="ARBA00023136"/>
    </source>
</evidence>
<evidence type="ECO:0000313" key="19">
    <source>
        <dbReference type="Ensembl" id="ENSCCRP00020012679.1"/>
    </source>
</evidence>
<evidence type="ECO:0000256" key="11">
    <source>
        <dbReference type="ARBA" id="ARBA00023053"/>
    </source>
</evidence>
<dbReference type="Ensembl" id="ENSCCRT00020014002.1">
    <property type="protein sequence ID" value="ENSCCRP00020012679.1"/>
    <property type="gene ID" value="ENSCCRG00020006300.1"/>
</dbReference>
<dbReference type="GO" id="GO:0036376">
    <property type="term" value="P:sodium ion export across plasma membrane"/>
    <property type="evidence" value="ECO:0007669"/>
    <property type="project" value="TreeGrafter"/>
</dbReference>
<dbReference type="GO" id="GO:0005890">
    <property type="term" value="C:sodium:potassium-exchanging ATPase complex"/>
    <property type="evidence" value="ECO:0007669"/>
    <property type="project" value="InterPro"/>
</dbReference>